<evidence type="ECO:0000256" key="22">
    <source>
        <dbReference type="SAM" id="SignalP"/>
    </source>
</evidence>
<dbReference type="Pfam" id="PF01582">
    <property type="entry name" value="TIR"/>
    <property type="match status" value="1"/>
</dbReference>
<accession>A0A6P3FJ75</accession>
<keyword evidence="24" id="KW-1185">Reference proteome</keyword>
<feature type="signal peptide" evidence="22">
    <location>
        <begin position="1"/>
        <end position="20"/>
    </location>
</feature>
<evidence type="ECO:0000256" key="21">
    <source>
        <dbReference type="SAM" id="Phobius"/>
    </source>
</evidence>
<dbReference type="PANTHER" id="PTHR24365:SF17">
    <property type="entry name" value="TOLL-LIKE RECEPTOR 2"/>
    <property type="match status" value="1"/>
</dbReference>
<evidence type="ECO:0000256" key="9">
    <source>
        <dbReference type="ARBA" id="ARBA00022737"/>
    </source>
</evidence>
<keyword evidence="6" id="KW-0433">Leucine-rich repeat</keyword>
<evidence type="ECO:0000256" key="1">
    <source>
        <dbReference type="ARBA" id="ARBA00004285"/>
    </source>
</evidence>
<dbReference type="InterPro" id="IPR035897">
    <property type="entry name" value="Toll_tir_struct_dom_sf"/>
</dbReference>
<evidence type="ECO:0000256" key="4">
    <source>
        <dbReference type="ARBA" id="ARBA00017391"/>
    </source>
</evidence>
<evidence type="ECO:0000256" key="11">
    <source>
        <dbReference type="ARBA" id="ARBA00022989"/>
    </source>
</evidence>
<evidence type="ECO:0000256" key="15">
    <source>
        <dbReference type="ARBA" id="ARBA00023170"/>
    </source>
</evidence>
<keyword evidence="10 19" id="KW-0391">Immunity</keyword>
<evidence type="ECO:0000256" key="7">
    <source>
        <dbReference type="ARBA" id="ARBA00022692"/>
    </source>
</evidence>
<dbReference type="PROSITE" id="PS50104">
    <property type="entry name" value="TIR"/>
    <property type="match status" value="1"/>
</dbReference>
<evidence type="ECO:0000256" key="2">
    <source>
        <dbReference type="ARBA" id="ARBA00004596"/>
    </source>
</evidence>
<evidence type="ECO:0000256" key="19">
    <source>
        <dbReference type="PIRNR" id="PIRNR037595"/>
    </source>
</evidence>
<name>A0A6P3FJ75_OCTDE</name>
<dbReference type="SUPFAM" id="SSF52047">
    <property type="entry name" value="RNI-like"/>
    <property type="match status" value="1"/>
</dbReference>
<evidence type="ECO:0000256" key="13">
    <source>
        <dbReference type="ARBA" id="ARBA00023136"/>
    </source>
</evidence>
<dbReference type="GO" id="GO:0043235">
    <property type="term" value="C:receptor complex"/>
    <property type="evidence" value="ECO:0007669"/>
    <property type="project" value="TreeGrafter"/>
</dbReference>
<feature type="disulfide bond" evidence="20">
    <location>
        <begin position="30"/>
        <end position="36"/>
    </location>
</feature>
<evidence type="ECO:0000256" key="6">
    <source>
        <dbReference type="ARBA" id="ARBA00022614"/>
    </source>
</evidence>
<dbReference type="RefSeq" id="XP_004638758.1">
    <property type="nucleotide sequence ID" value="XM_004638701.2"/>
</dbReference>
<dbReference type="InterPro" id="IPR017241">
    <property type="entry name" value="Toll-like_receptor"/>
</dbReference>
<dbReference type="GO" id="GO:0042497">
    <property type="term" value="F:triacyl lipopeptide binding"/>
    <property type="evidence" value="ECO:0007669"/>
    <property type="project" value="TreeGrafter"/>
</dbReference>
<dbReference type="InterPro" id="IPR001611">
    <property type="entry name" value="Leu-rich_rpt"/>
</dbReference>
<keyword evidence="7 21" id="KW-0812">Transmembrane</keyword>
<feature type="domain" description="TIR" evidence="23">
    <location>
        <begin position="637"/>
        <end position="780"/>
    </location>
</feature>
<keyword evidence="18" id="KW-0968">Cytoplasmic vesicle</keyword>
<dbReference type="GO" id="GO:0006954">
    <property type="term" value="P:inflammatory response"/>
    <property type="evidence" value="ECO:0007669"/>
    <property type="project" value="UniProtKB-UniRule"/>
</dbReference>
<dbReference type="PRINTS" id="PR01537">
    <property type="entry name" value="INTRLKN1R1F"/>
</dbReference>
<dbReference type="CTD" id="7097"/>
<dbReference type="GO" id="GO:0045121">
    <property type="term" value="C:membrane raft"/>
    <property type="evidence" value="ECO:0007669"/>
    <property type="project" value="UniProtKB-SubCell"/>
</dbReference>
<feature type="chain" id="PRO_5027922726" description="Toll-like receptor 2" evidence="22">
    <location>
        <begin position="21"/>
        <end position="782"/>
    </location>
</feature>
<evidence type="ECO:0000256" key="20">
    <source>
        <dbReference type="PIRSR" id="PIRSR037595-2"/>
    </source>
</evidence>
<evidence type="ECO:0000313" key="24">
    <source>
        <dbReference type="Proteomes" id="UP000515203"/>
    </source>
</evidence>
<evidence type="ECO:0000256" key="3">
    <source>
        <dbReference type="ARBA" id="ARBA00009634"/>
    </source>
</evidence>
<dbReference type="SUPFAM" id="SSF52058">
    <property type="entry name" value="L domain-like"/>
    <property type="match status" value="1"/>
</dbReference>
<keyword evidence="12" id="KW-0520">NAD</keyword>
<dbReference type="Pfam" id="PF13855">
    <property type="entry name" value="LRR_8"/>
    <property type="match status" value="3"/>
</dbReference>
<keyword evidence="5 19" id="KW-0399">Innate immunity</keyword>
<dbReference type="GO" id="GO:0032680">
    <property type="term" value="P:regulation of tumor necrosis factor production"/>
    <property type="evidence" value="ECO:0007669"/>
    <property type="project" value="UniProtKB-ARBA"/>
</dbReference>
<evidence type="ECO:0000256" key="12">
    <source>
        <dbReference type="ARBA" id="ARBA00023027"/>
    </source>
</evidence>
<evidence type="ECO:0000256" key="17">
    <source>
        <dbReference type="ARBA" id="ARBA00023198"/>
    </source>
</evidence>
<keyword evidence="11 21" id="KW-1133">Transmembrane helix</keyword>
<dbReference type="GO" id="GO:0004888">
    <property type="term" value="F:transmembrane signaling receptor activity"/>
    <property type="evidence" value="ECO:0007669"/>
    <property type="project" value="InterPro"/>
</dbReference>
<keyword evidence="13 21" id="KW-0472">Membrane</keyword>
<dbReference type="OrthoDB" id="1081807at2759"/>
<feature type="disulfide bond" evidence="20">
    <location>
        <begin position="430"/>
        <end position="452"/>
    </location>
</feature>
<dbReference type="AlphaFoldDB" id="A0A6P3FJ75"/>
<dbReference type="PANTHER" id="PTHR24365">
    <property type="entry name" value="TOLL-LIKE RECEPTOR"/>
    <property type="match status" value="1"/>
</dbReference>
<evidence type="ECO:0000256" key="16">
    <source>
        <dbReference type="ARBA" id="ARBA00023180"/>
    </source>
</evidence>
<dbReference type="FunFam" id="3.80.10.10:FF:000046">
    <property type="entry name" value="Toll-like receptor 2"/>
    <property type="match status" value="1"/>
</dbReference>
<organism evidence="24 25">
    <name type="scientific">Octodon degus</name>
    <name type="common">Degu</name>
    <name type="synonym">Sciurus degus</name>
    <dbReference type="NCBI Taxonomy" id="10160"/>
    <lineage>
        <taxon>Eukaryota</taxon>
        <taxon>Metazoa</taxon>
        <taxon>Chordata</taxon>
        <taxon>Craniata</taxon>
        <taxon>Vertebrata</taxon>
        <taxon>Euteleostomi</taxon>
        <taxon>Mammalia</taxon>
        <taxon>Eutheria</taxon>
        <taxon>Euarchontoglires</taxon>
        <taxon>Glires</taxon>
        <taxon>Rodentia</taxon>
        <taxon>Hystricomorpha</taxon>
        <taxon>Octodontidae</taxon>
        <taxon>Octodon</taxon>
    </lineage>
</organism>
<dbReference type="InterPro" id="IPR000157">
    <property type="entry name" value="TIR_dom"/>
</dbReference>
<feature type="transmembrane region" description="Helical" evidence="21">
    <location>
        <begin position="587"/>
        <end position="616"/>
    </location>
</feature>
<evidence type="ECO:0000256" key="18">
    <source>
        <dbReference type="ARBA" id="ARBA00023329"/>
    </source>
</evidence>
<dbReference type="Gene3D" id="3.40.50.10140">
    <property type="entry name" value="Toll/interleukin-1 receptor homology (TIR) domain"/>
    <property type="match status" value="1"/>
</dbReference>
<keyword evidence="16" id="KW-0325">Glycoprotein</keyword>
<keyword evidence="9" id="KW-0677">Repeat</keyword>
<dbReference type="GeneID" id="101587345"/>
<keyword evidence="17 19" id="KW-0395">Inflammatory response</keyword>
<dbReference type="Gene3D" id="3.80.10.10">
    <property type="entry name" value="Ribonuclease Inhibitor"/>
    <property type="match status" value="1"/>
</dbReference>
<dbReference type="InParanoid" id="A0A6P3FJ75"/>
<dbReference type="PIRSF" id="PIRSF037595">
    <property type="entry name" value="Toll-like_receptor"/>
    <property type="match status" value="1"/>
</dbReference>
<comment type="similarity">
    <text evidence="3 19">Belongs to the Toll-like receptor family.</text>
</comment>
<dbReference type="Proteomes" id="UP000515203">
    <property type="component" value="Unplaced"/>
</dbReference>
<keyword evidence="14 20" id="KW-1015">Disulfide bond</keyword>
<keyword evidence="8 22" id="KW-0732">Signal</keyword>
<dbReference type="SMART" id="SM00369">
    <property type="entry name" value="LRR_TYP"/>
    <property type="match status" value="8"/>
</dbReference>
<evidence type="ECO:0000256" key="5">
    <source>
        <dbReference type="ARBA" id="ARBA00022588"/>
    </source>
</evidence>
<evidence type="ECO:0000256" key="14">
    <source>
        <dbReference type="ARBA" id="ARBA00023157"/>
    </source>
</evidence>
<dbReference type="SMART" id="SM00364">
    <property type="entry name" value="LRR_BAC"/>
    <property type="match status" value="4"/>
</dbReference>
<comment type="function">
    <text evidence="19">Cooperates with LY96 to mediate the innate immune response to bacterial lipoproteins and other microbial cell wall components. Cooperates with TLR1 or TLR6 to mediate the innate immune response to bacterial lipoproteins or lipopeptides. Acts via MYD88 and TRAF6, leading to NF-kappa-B activation, cytokine secretion and the inflammatory response.</text>
</comment>
<dbReference type="FunCoup" id="A0A6P3FJ75">
    <property type="interactions" value="495"/>
</dbReference>
<reference evidence="25" key="1">
    <citation type="submission" date="2025-08" db="UniProtKB">
        <authorList>
            <consortium name="RefSeq"/>
        </authorList>
    </citation>
    <scope>IDENTIFICATION</scope>
</reference>
<gene>
    <name evidence="25" type="primary">Tlr2</name>
</gene>
<evidence type="ECO:0000256" key="8">
    <source>
        <dbReference type="ARBA" id="ARBA00022729"/>
    </source>
</evidence>
<dbReference type="InterPro" id="IPR032675">
    <property type="entry name" value="LRR_dom_sf"/>
</dbReference>
<sequence>MSRTLWMMWLLEVMISPSSEGPLAQPFLSCDPAGVCDGRSRSFTSIPPGLSTSVKRLDLSNNKISSVGRGDLQRCVNLQALVLKSSGIHTIEEDAFVSLGHLEHLDLSENHLSNLSSSWFRHLSSLTFLNLLGNPYQTLGETSLFLHLTNLRILRVGNDGFTMMRKTDFAGLSFLEELEIKAPKLRSYEPQSLRSIQNIGHLVLCLRQPHPLLEMFVDILGSVEHMELSDTDLSLFSFSELSVSGTNPLLKKFTFRKVSIADESFSVVVRLMAYASELLEVEFEDCIYNGVGDFRASEIQETYPKKGETLTIRRLSIPNFYLFKDLSNVYSLVGRVKRITLENSKVFLVPCSLSQHLKSLEYLDLSENLMVEEQLENSACEGGWPSLQTLILRKNHFTEIGKTAEVLQSLHNLTSLDISKNSFHLMPAVCLWPEKLSYLNISGTQIQGLTNCIPPTLEILDVSNNNLNSLSLHLPQLKELYISRNKLKTLPDGSRLPTLQVLKISRNIISAFSKEELDSFHSLKTLEAGGNTFICSCDFLTFAQGQLALAKVLSDWPAGYVCDSPAHMRDQLVQDARPSISECHRVALVSVVCCAFLLLLLLLGVLCHCLHGVWYLKMMWAWLQAKRKPRRAPRSDICYDAFVSYSERDSFWVEELLVQELEHSEPPFRLCLHKRDFVPGKWIIDNIIDCIEKSRKTVFVLSKNFVRSEWCKYELDFSHFRLFDENNDAAILVLLEPIEKHAIPQRFCKLRKIMNTRTYLEWPTEATQQGAFWTSLRAAIKS</sequence>
<dbReference type="SUPFAM" id="SSF52200">
    <property type="entry name" value="Toll/Interleukin receptor TIR domain"/>
    <property type="match status" value="1"/>
</dbReference>
<dbReference type="InterPro" id="IPR003591">
    <property type="entry name" value="Leu-rich_rpt_typical-subtyp"/>
</dbReference>
<comment type="subcellular location">
    <subcellularLocation>
        <location evidence="2">Cytoplasmic vesicle</location>
        <location evidence="2">Phagosome membrane</location>
        <topology evidence="2">Single-pass type I membrane protein</topology>
    </subcellularLocation>
    <subcellularLocation>
        <location evidence="1">Membrane raft</location>
    </subcellularLocation>
</comment>
<dbReference type="FunFam" id="3.40.50.10140:FF:000001">
    <property type="entry name" value="Toll-like receptor 2"/>
    <property type="match status" value="1"/>
</dbReference>
<dbReference type="GO" id="GO:0045087">
    <property type="term" value="P:innate immune response"/>
    <property type="evidence" value="ECO:0007669"/>
    <property type="project" value="UniProtKB-UniRule"/>
</dbReference>
<dbReference type="GO" id="GO:0005886">
    <property type="term" value="C:plasma membrane"/>
    <property type="evidence" value="ECO:0007669"/>
    <property type="project" value="TreeGrafter"/>
</dbReference>
<dbReference type="GO" id="GO:0001819">
    <property type="term" value="P:positive regulation of cytokine production"/>
    <property type="evidence" value="ECO:0007669"/>
    <property type="project" value="UniProtKB-ARBA"/>
</dbReference>
<dbReference type="SMART" id="SM00255">
    <property type="entry name" value="TIR"/>
    <property type="match status" value="1"/>
</dbReference>
<evidence type="ECO:0000313" key="25">
    <source>
        <dbReference type="RefSeq" id="XP_004638758.1"/>
    </source>
</evidence>
<proteinExistence type="inferred from homology"/>
<feature type="disulfide bond" evidence="20">
    <location>
        <begin position="351"/>
        <end position="380"/>
    </location>
</feature>
<dbReference type="InterPro" id="IPR000483">
    <property type="entry name" value="Cys-rich_flank_reg_C"/>
</dbReference>
<evidence type="ECO:0000259" key="23">
    <source>
        <dbReference type="PROSITE" id="PS50104"/>
    </source>
</evidence>
<dbReference type="SMART" id="SM00082">
    <property type="entry name" value="LRRCT"/>
    <property type="match status" value="1"/>
</dbReference>
<protein>
    <recommendedName>
        <fullName evidence="4 19">Toll-like receptor 2</fullName>
    </recommendedName>
</protein>
<dbReference type="GO" id="GO:0030670">
    <property type="term" value="C:phagocytic vesicle membrane"/>
    <property type="evidence" value="ECO:0007669"/>
    <property type="project" value="UniProtKB-SubCell"/>
</dbReference>
<dbReference type="PROSITE" id="PS51450">
    <property type="entry name" value="LRR"/>
    <property type="match status" value="2"/>
</dbReference>
<dbReference type="PRINTS" id="PR00019">
    <property type="entry name" value="LEURICHRPT"/>
</dbReference>
<dbReference type="GO" id="GO:0002224">
    <property type="term" value="P:toll-like receptor signaling pathway"/>
    <property type="evidence" value="ECO:0007669"/>
    <property type="project" value="UniProtKB-UniRule"/>
</dbReference>
<evidence type="ECO:0000256" key="10">
    <source>
        <dbReference type="ARBA" id="ARBA00022859"/>
    </source>
</evidence>
<keyword evidence="15 19" id="KW-0675">Receptor</keyword>